<dbReference type="PANTHER" id="PTHR21325">
    <property type="entry name" value="PHOSPHOLIPASE B, PLB1"/>
    <property type="match status" value="1"/>
</dbReference>
<dbReference type="Gene3D" id="3.40.50.1110">
    <property type="entry name" value="SGNH hydrolase"/>
    <property type="match status" value="1"/>
</dbReference>
<feature type="compositionally biased region" description="Basic residues" evidence="1">
    <location>
        <begin position="1"/>
        <end position="11"/>
    </location>
</feature>
<feature type="region of interest" description="Disordered" evidence="1">
    <location>
        <begin position="60"/>
        <end position="82"/>
    </location>
</feature>
<dbReference type="EMBL" id="FNST01000002">
    <property type="protein sequence ID" value="SEB83721.1"/>
    <property type="molecule type" value="Genomic_DNA"/>
</dbReference>
<evidence type="ECO:0000313" key="3">
    <source>
        <dbReference type="Proteomes" id="UP000198609"/>
    </source>
</evidence>
<organism evidence="2 3">
    <name type="scientific">Streptomyces melanosporofaciens</name>
    <dbReference type="NCBI Taxonomy" id="67327"/>
    <lineage>
        <taxon>Bacteria</taxon>
        <taxon>Bacillati</taxon>
        <taxon>Actinomycetota</taxon>
        <taxon>Actinomycetes</taxon>
        <taxon>Kitasatosporales</taxon>
        <taxon>Streptomycetaceae</taxon>
        <taxon>Streptomyces</taxon>
        <taxon>Streptomyces violaceusniger group</taxon>
    </lineage>
</organism>
<dbReference type="InterPro" id="IPR036514">
    <property type="entry name" value="SGNH_hydro_sf"/>
</dbReference>
<feature type="region of interest" description="Disordered" evidence="1">
    <location>
        <begin position="1"/>
        <end position="42"/>
    </location>
</feature>
<feature type="compositionally biased region" description="Low complexity" evidence="1">
    <location>
        <begin position="12"/>
        <end position="31"/>
    </location>
</feature>
<name>A0A1H4MKW3_STRMJ</name>
<keyword evidence="3" id="KW-1185">Reference proteome</keyword>
<dbReference type="SUPFAM" id="SSF52266">
    <property type="entry name" value="SGNH hydrolase"/>
    <property type="match status" value="1"/>
</dbReference>
<dbReference type="Proteomes" id="UP000198609">
    <property type="component" value="Unassembled WGS sequence"/>
</dbReference>
<dbReference type="GO" id="GO:0004620">
    <property type="term" value="F:phospholipase activity"/>
    <property type="evidence" value="ECO:0007669"/>
    <property type="project" value="InterPro"/>
</dbReference>
<protein>
    <submittedName>
        <fullName evidence="2">Lysophospholipase L1</fullName>
    </submittedName>
</protein>
<dbReference type="InterPro" id="IPR038885">
    <property type="entry name" value="PLB1"/>
</dbReference>
<gene>
    <name evidence="2" type="ORF">SAMN04490356_1869</name>
</gene>
<proteinExistence type="predicted"/>
<dbReference type="AlphaFoldDB" id="A0A1H4MKW3"/>
<evidence type="ECO:0000256" key="1">
    <source>
        <dbReference type="SAM" id="MobiDB-lite"/>
    </source>
</evidence>
<dbReference type="RefSeq" id="WP_093461496.1">
    <property type="nucleotide sequence ID" value="NZ_FNST01000002.1"/>
</dbReference>
<dbReference type="PANTHER" id="PTHR21325:SF31">
    <property type="entry name" value="GH22081P-RELATED"/>
    <property type="match status" value="1"/>
</dbReference>
<reference evidence="3" key="1">
    <citation type="submission" date="2016-10" db="EMBL/GenBank/DDBJ databases">
        <authorList>
            <person name="Varghese N."/>
            <person name="Submissions S."/>
        </authorList>
    </citation>
    <scope>NUCLEOTIDE SEQUENCE [LARGE SCALE GENOMIC DNA]</scope>
    <source>
        <strain evidence="3">DSM 40318</strain>
    </source>
</reference>
<sequence>MRVSATRRKHAAAASSTTRTVVRPTPRTTSRTGRRAAGRTAGRTGLVLFTTAAVLSSAGCFGSSDDPSRHGPTRAGKTPGAKRTIVWNTRPSSIASLGDSITRGFDACSVLSDCPEVSWSTGTDVQSLAQRLLPATTARSGTHSWNFAKTGAVVADLPGQIEAAAARKPKLITVMIGANDACRDSVDEMTSTEQFRSTFTSALTRLRRDLPKTQVYVASVPDLKRLWSEGRKNVFGRQIWKLGICPSMLKDSEHLDAASNDRRQRVADRVTEYNKVLKDVCGRDVLCRYDPAVHEYRFTTSELSKWDWFHPSKAGQAQLADMAYRRITASAP</sequence>
<dbReference type="InterPro" id="IPR001087">
    <property type="entry name" value="GDSL"/>
</dbReference>
<accession>A0A1H4MKW3</accession>
<evidence type="ECO:0000313" key="2">
    <source>
        <dbReference type="EMBL" id="SEB83721.1"/>
    </source>
</evidence>
<dbReference type="Pfam" id="PF00657">
    <property type="entry name" value="Lipase_GDSL"/>
    <property type="match status" value="1"/>
</dbReference>